<reference evidence="1 2" key="1">
    <citation type="submission" date="2020-08" db="EMBL/GenBank/DDBJ databases">
        <title>Sequencing the genomes of 1000 actinobacteria strains.</title>
        <authorList>
            <person name="Klenk H.-P."/>
        </authorList>
    </citation>
    <scope>NUCLEOTIDE SEQUENCE [LARGE SCALE GENOMIC DNA]</scope>
    <source>
        <strain evidence="1 2">DSM 45809</strain>
    </source>
</reference>
<dbReference type="Proteomes" id="UP000546162">
    <property type="component" value="Unassembled WGS sequence"/>
</dbReference>
<dbReference type="EMBL" id="JACHNB010000001">
    <property type="protein sequence ID" value="MBB4744690.1"/>
    <property type="molecule type" value="Genomic_DNA"/>
</dbReference>
<evidence type="ECO:0000313" key="2">
    <source>
        <dbReference type="Proteomes" id="UP000546162"/>
    </source>
</evidence>
<dbReference type="RefSeq" id="WP_185044822.1">
    <property type="nucleotide sequence ID" value="NZ_BAABFG010000005.1"/>
</dbReference>
<accession>A0A7W7MCC6</accession>
<proteinExistence type="predicted"/>
<protein>
    <recommendedName>
        <fullName evidence="3">Antibiotic biosynthesis monooxygenase</fullName>
    </recommendedName>
</protein>
<evidence type="ECO:0000313" key="1">
    <source>
        <dbReference type="EMBL" id="MBB4744690.1"/>
    </source>
</evidence>
<keyword evidence="2" id="KW-1185">Reference proteome</keyword>
<name>A0A7W7MCC6_9ACTN</name>
<evidence type="ECO:0008006" key="3">
    <source>
        <dbReference type="Google" id="ProtNLM"/>
    </source>
</evidence>
<gene>
    <name evidence="1" type="ORF">BJY16_008149</name>
</gene>
<dbReference type="AlphaFoldDB" id="A0A7W7MCC6"/>
<organism evidence="1 2">
    <name type="scientific">Actinoplanes octamycinicus</name>
    <dbReference type="NCBI Taxonomy" id="135948"/>
    <lineage>
        <taxon>Bacteria</taxon>
        <taxon>Bacillati</taxon>
        <taxon>Actinomycetota</taxon>
        <taxon>Actinomycetes</taxon>
        <taxon>Micromonosporales</taxon>
        <taxon>Micromonosporaceae</taxon>
        <taxon>Actinoplanes</taxon>
    </lineage>
</organism>
<comment type="caution">
    <text evidence="1">The sequence shown here is derived from an EMBL/GenBank/DDBJ whole genome shotgun (WGS) entry which is preliminary data.</text>
</comment>
<sequence length="99" mass="10712">MTDDGLLLAAIVEMADGHAEAGTRYEDAVLALLPRHGGTLERRTRATTGAAEVHLIRFRNRAGYDSFMTDPDRLALRAGLGDAAPATRVIEVRDVLLPE</sequence>